<feature type="domain" description="N-acetyltransferase" evidence="3">
    <location>
        <begin position="10"/>
        <end position="162"/>
    </location>
</feature>
<accession>A0A7X5UD53</accession>
<dbReference type="InterPro" id="IPR050832">
    <property type="entry name" value="Bact_Acetyltransf"/>
</dbReference>
<dbReference type="RefSeq" id="WP_166950954.1">
    <property type="nucleotide sequence ID" value="NZ_JAARLZ010000011.1"/>
</dbReference>
<dbReference type="InterPro" id="IPR016181">
    <property type="entry name" value="Acyl_CoA_acyltransferase"/>
</dbReference>
<organism evidence="4 5">
    <name type="scientific">Luteibacter anthropi</name>
    <dbReference type="NCBI Taxonomy" id="564369"/>
    <lineage>
        <taxon>Bacteria</taxon>
        <taxon>Pseudomonadati</taxon>
        <taxon>Pseudomonadota</taxon>
        <taxon>Gammaproteobacteria</taxon>
        <taxon>Lysobacterales</taxon>
        <taxon>Rhodanobacteraceae</taxon>
        <taxon>Luteibacter</taxon>
    </lineage>
</organism>
<dbReference type="PANTHER" id="PTHR43877">
    <property type="entry name" value="AMINOALKYLPHOSPHONATE N-ACETYLTRANSFERASE-RELATED-RELATED"/>
    <property type="match status" value="1"/>
</dbReference>
<gene>
    <name evidence="4" type="ORF">HBF25_18135</name>
</gene>
<dbReference type="PANTHER" id="PTHR43877:SF2">
    <property type="entry name" value="AMINOALKYLPHOSPHONATE N-ACETYLTRANSFERASE-RELATED"/>
    <property type="match status" value="1"/>
</dbReference>
<dbReference type="AlphaFoldDB" id="A0A7X5UD53"/>
<comment type="caution">
    <text evidence="4">The sequence shown here is derived from an EMBL/GenBank/DDBJ whole genome shotgun (WGS) entry which is preliminary data.</text>
</comment>
<keyword evidence="2" id="KW-0012">Acyltransferase</keyword>
<dbReference type="EMBL" id="JAARLZ010000011">
    <property type="protein sequence ID" value="NII08309.1"/>
    <property type="molecule type" value="Genomic_DNA"/>
</dbReference>
<evidence type="ECO:0000256" key="1">
    <source>
        <dbReference type="ARBA" id="ARBA00022679"/>
    </source>
</evidence>
<evidence type="ECO:0000313" key="5">
    <source>
        <dbReference type="Proteomes" id="UP000490980"/>
    </source>
</evidence>
<dbReference type="CDD" id="cd04301">
    <property type="entry name" value="NAT_SF"/>
    <property type="match status" value="1"/>
</dbReference>
<reference evidence="4 5" key="1">
    <citation type="submission" date="2020-03" db="EMBL/GenBank/DDBJ databases">
        <authorList>
            <person name="Lai Q."/>
        </authorList>
    </citation>
    <scope>NUCLEOTIDE SEQUENCE [LARGE SCALE GENOMIC DNA]</scope>
    <source>
        <strain evidence="4 5">CCUG 25036</strain>
    </source>
</reference>
<evidence type="ECO:0000256" key="2">
    <source>
        <dbReference type="ARBA" id="ARBA00023315"/>
    </source>
</evidence>
<dbReference type="Gene3D" id="3.40.630.30">
    <property type="match status" value="1"/>
</dbReference>
<keyword evidence="1 4" id="KW-0808">Transferase</keyword>
<dbReference type="Proteomes" id="UP000490980">
    <property type="component" value="Unassembled WGS sequence"/>
</dbReference>
<dbReference type="GO" id="GO:0016747">
    <property type="term" value="F:acyltransferase activity, transferring groups other than amino-acyl groups"/>
    <property type="evidence" value="ECO:0007669"/>
    <property type="project" value="InterPro"/>
</dbReference>
<dbReference type="SUPFAM" id="SSF55729">
    <property type="entry name" value="Acyl-CoA N-acyltransferases (Nat)"/>
    <property type="match status" value="1"/>
</dbReference>
<dbReference type="PROSITE" id="PS51186">
    <property type="entry name" value="GNAT"/>
    <property type="match status" value="1"/>
</dbReference>
<keyword evidence="5" id="KW-1185">Reference proteome</keyword>
<proteinExistence type="predicted"/>
<evidence type="ECO:0000259" key="3">
    <source>
        <dbReference type="PROSITE" id="PS51186"/>
    </source>
</evidence>
<sequence>MSGPRPVPEPMLRPAGPADEAAVFNLLMQTYRATWEPHLSPAAAARFASGSETRDYVRAHLAEVIVAEYESRVVGMVHAKGNFIDALHVLPDMQRAGIGGRLLAHAEERMRQAGHTQSRLETDTFNERSRAFYARHGYTEIDTYPDEEWDSGFTTVLMTHLL</sequence>
<evidence type="ECO:0000313" key="4">
    <source>
        <dbReference type="EMBL" id="NII08309.1"/>
    </source>
</evidence>
<name>A0A7X5UD53_9GAMM</name>
<protein>
    <submittedName>
        <fullName evidence="4">GNAT family N-acetyltransferase</fullName>
    </submittedName>
</protein>
<dbReference type="InterPro" id="IPR000182">
    <property type="entry name" value="GNAT_dom"/>
</dbReference>
<dbReference type="Pfam" id="PF00583">
    <property type="entry name" value="Acetyltransf_1"/>
    <property type="match status" value="1"/>
</dbReference>